<gene>
    <name evidence="3" type="ORF">SAMN05421810_102199</name>
</gene>
<organism evidence="3 4">
    <name type="scientific">Amycolatopsis arida</name>
    <dbReference type="NCBI Taxonomy" id="587909"/>
    <lineage>
        <taxon>Bacteria</taxon>
        <taxon>Bacillati</taxon>
        <taxon>Actinomycetota</taxon>
        <taxon>Actinomycetes</taxon>
        <taxon>Pseudonocardiales</taxon>
        <taxon>Pseudonocardiaceae</taxon>
        <taxon>Amycolatopsis</taxon>
    </lineage>
</organism>
<dbReference type="AlphaFoldDB" id="A0A1I5P908"/>
<dbReference type="GO" id="GO:0003677">
    <property type="term" value="F:DNA binding"/>
    <property type="evidence" value="ECO:0007669"/>
    <property type="project" value="InterPro"/>
</dbReference>
<protein>
    <submittedName>
        <fullName evidence="3">Helix-turn-helix domain-containing protein</fullName>
    </submittedName>
</protein>
<dbReference type="Gene3D" id="3.30.450.180">
    <property type="match status" value="1"/>
</dbReference>
<accession>A0A1I5P908</accession>
<dbReference type="SUPFAM" id="SSF47413">
    <property type="entry name" value="lambda repressor-like DNA-binding domains"/>
    <property type="match status" value="1"/>
</dbReference>
<evidence type="ECO:0000313" key="3">
    <source>
        <dbReference type="EMBL" id="SFP30525.1"/>
    </source>
</evidence>
<keyword evidence="4" id="KW-1185">Reference proteome</keyword>
<dbReference type="STRING" id="587909.SAMN05421810_102199"/>
<dbReference type="Gene3D" id="1.10.260.40">
    <property type="entry name" value="lambda repressor-like DNA-binding domains"/>
    <property type="match status" value="1"/>
</dbReference>
<sequence>MVVIEPTSLETMTIRAAGAFRSAGRNASVTATSPKTLVSNTSRSTSRAAAPGWPSTRAIPALLTSTSSRPNSSLTRAAAAATESSSVTSSGTCLASTSPARSSASAFAPRSASRAPSSTVAPRSPSSRAAANPIPLFAPVINTMVSIPPGFPPRAAHGRACPAWYRRYHPGGARVRHPGAMGAANRDEAAKFLRARRARLRPADVGLPDVGRRRTPGLRRQEVAQLAGISVDYYVRLEQARGARPSRQVLAALARALLLTADEREYLFRVAGEAPPPTAGPSREVPAGIRHLLATLPNPAYVLDATYELLAWNRLATHFLGDPAAPGAERNVIRVIFRRPDDDPHWDSPASVGFAMATVADLRAAMARYPGDRGIAELVTELTATSARFTEMWNEHHVQVRRSMVKHIVHPTVGPLELDCQMLHIADTDQRLVIYTAPPGSPTEAAFRELTTRDTPTLADV</sequence>
<name>A0A1I5P908_9PSEU</name>
<dbReference type="PROSITE" id="PS50943">
    <property type="entry name" value="HTH_CROC1"/>
    <property type="match status" value="1"/>
</dbReference>
<feature type="compositionally biased region" description="Polar residues" evidence="1">
    <location>
        <begin position="25"/>
        <end position="40"/>
    </location>
</feature>
<dbReference type="PANTHER" id="PTHR35010">
    <property type="entry name" value="BLL4672 PROTEIN-RELATED"/>
    <property type="match status" value="1"/>
</dbReference>
<dbReference type="InterPro" id="IPR041413">
    <property type="entry name" value="MLTR_LBD"/>
</dbReference>
<dbReference type="Pfam" id="PF17765">
    <property type="entry name" value="MLTR_LBD"/>
    <property type="match status" value="1"/>
</dbReference>
<proteinExistence type="predicted"/>
<evidence type="ECO:0000259" key="2">
    <source>
        <dbReference type="PROSITE" id="PS50943"/>
    </source>
</evidence>
<dbReference type="Proteomes" id="UP000198727">
    <property type="component" value="Unassembled WGS sequence"/>
</dbReference>
<feature type="compositionally biased region" description="Low complexity" evidence="1">
    <location>
        <begin position="41"/>
        <end position="50"/>
    </location>
</feature>
<dbReference type="InterPro" id="IPR001387">
    <property type="entry name" value="Cro/C1-type_HTH"/>
</dbReference>
<evidence type="ECO:0000256" key="1">
    <source>
        <dbReference type="SAM" id="MobiDB-lite"/>
    </source>
</evidence>
<reference evidence="4" key="1">
    <citation type="submission" date="2016-10" db="EMBL/GenBank/DDBJ databases">
        <authorList>
            <person name="Varghese N."/>
            <person name="Submissions S."/>
        </authorList>
    </citation>
    <scope>NUCLEOTIDE SEQUENCE [LARGE SCALE GENOMIC DNA]</scope>
    <source>
        <strain evidence="4">CGMCC 4.5579</strain>
    </source>
</reference>
<dbReference type="InterPro" id="IPR010982">
    <property type="entry name" value="Lambda_DNA-bd_dom_sf"/>
</dbReference>
<feature type="domain" description="HTH cro/C1-type" evidence="2">
    <location>
        <begin position="217"/>
        <end position="264"/>
    </location>
</feature>
<dbReference type="EMBL" id="FOWW01000002">
    <property type="protein sequence ID" value="SFP30525.1"/>
    <property type="molecule type" value="Genomic_DNA"/>
</dbReference>
<evidence type="ECO:0000313" key="4">
    <source>
        <dbReference type="Proteomes" id="UP000198727"/>
    </source>
</evidence>
<dbReference type="Pfam" id="PF13560">
    <property type="entry name" value="HTH_31"/>
    <property type="match status" value="1"/>
</dbReference>
<feature type="compositionally biased region" description="Low complexity" evidence="1">
    <location>
        <begin position="72"/>
        <end position="131"/>
    </location>
</feature>
<dbReference type="SMART" id="SM00530">
    <property type="entry name" value="HTH_XRE"/>
    <property type="match status" value="1"/>
</dbReference>
<dbReference type="PANTHER" id="PTHR35010:SF2">
    <property type="entry name" value="BLL4672 PROTEIN"/>
    <property type="match status" value="1"/>
</dbReference>
<feature type="region of interest" description="Disordered" evidence="1">
    <location>
        <begin position="22"/>
        <end position="131"/>
    </location>
</feature>